<organism evidence="1">
    <name type="scientific">Arundo donax</name>
    <name type="common">Giant reed</name>
    <name type="synonym">Donax arundinaceus</name>
    <dbReference type="NCBI Taxonomy" id="35708"/>
    <lineage>
        <taxon>Eukaryota</taxon>
        <taxon>Viridiplantae</taxon>
        <taxon>Streptophyta</taxon>
        <taxon>Embryophyta</taxon>
        <taxon>Tracheophyta</taxon>
        <taxon>Spermatophyta</taxon>
        <taxon>Magnoliopsida</taxon>
        <taxon>Liliopsida</taxon>
        <taxon>Poales</taxon>
        <taxon>Poaceae</taxon>
        <taxon>PACMAD clade</taxon>
        <taxon>Arundinoideae</taxon>
        <taxon>Arundineae</taxon>
        <taxon>Arundo</taxon>
    </lineage>
</organism>
<name>A0A0A8Y3P9_ARUDO</name>
<protein>
    <submittedName>
        <fullName evidence="1">Uncharacterized protein</fullName>
    </submittedName>
</protein>
<sequence length="62" mass="7386">MYPFICLTGKAIEVLDTEGNTHERKGSECIWTIRHSNECMLLRLQQKAYFTLHNHIFFRQKS</sequence>
<reference evidence="1" key="1">
    <citation type="submission" date="2014-09" db="EMBL/GenBank/DDBJ databases">
        <authorList>
            <person name="Magalhaes I.L.F."/>
            <person name="Oliveira U."/>
            <person name="Santos F.R."/>
            <person name="Vidigal T.H.D.A."/>
            <person name="Brescovit A.D."/>
            <person name="Santos A.J."/>
        </authorList>
    </citation>
    <scope>NUCLEOTIDE SEQUENCE</scope>
    <source>
        <tissue evidence="1">Shoot tissue taken approximately 20 cm above the soil surface</tissue>
    </source>
</reference>
<dbReference type="EMBL" id="GBRH01279468">
    <property type="protein sequence ID" value="JAD18427.1"/>
    <property type="molecule type" value="Transcribed_RNA"/>
</dbReference>
<proteinExistence type="predicted"/>
<dbReference type="AlphaFoldDB" id="A0A0A8Y3P9"/>
<reference evidence="1" key="2">
    <citation type="journal article" date="2015" name="Data Brief">
        <title>Shoot transcriptome of the giant reed, Arundo donax.</title>
        <authorList>
            <person name="Barrero R.A."/>
            <person name="Guerrero F.D."/>
            <person name="Moolhuijzen P."/>
            <person name="Goolsby J.A."/>
            <person name="Tidwell J."/>
            <person name="Bellgard S.E."/>
            <person name="Bellgard M.I."/>
        </authorList>
    </citation>
    <scope>NUCLEOTIDE SEQUENCE</scope>
    <source>
        <tissue evidence="1">Shoot tissue taken approximately 20 cm above the soil surface</tissue>
    </source>
</reference>
<evidence type="ECO:0000313" key="1">
    <source>
        <dbReference type="EMBL" id="JAD18427.1"/>
    </source>
</evidence>
<accession>A0A0A8Y3P9</accession>